<name>A0ACC2Q7E4_9NEOP</name>
<comment type="caution">
    <text evidence="1">The sequence shown here is derived from an EMBL/GenBank/DDBJ whole genome shotgun (WGS) entry which is preliminary data.</text>
</comment>
<protein>
    <submittedName>
        <fullName evidence="1">Uncharacterized protein</fullName>
    </submittedName>
</protein>
<dbReference type="EMBL" id="CM056800">
    <property type="protein sequence ID" value="KAJ8709533.1"/>
    <property type="molecule type" value="Genomic_DNA"/>
</dbReference>
<gene>
    <name evidence="1" type="ORF">PYW08_009537</name>
</gene>
<dbReference type="Proteomes" id="UP001231649">
    <property type="component" value="Chromosome 24"/>
</dbReference>
<sequence length="331" mass="37443">MLTPQVYFDSFKMKSLLKYFVLLFCLNFNDGSQSFRCDYTYNPIVKGWFKHIVVPANWYDARLRCALEGAVLASPTSNKMRTEITKFINVSGNEVAYTEIFTGIHATFAKGAYLSIEGIPLSKIPQFWAPNEPDNKEDKESCLTLNCNGELADVSCDTTRPFVCYRAVDSKKRINECGTIDPEYRLDARTNSCYKFHTVARNYTRAFFTCYAEGGHLAVINSDTEATVLQELFARYPGGHMLGNFWKDVAFVGIHDWGERWDFRSIHGKTLVETGYGTFSEGEPNNVTPGEQCGAIYRSGKLDDLWCDGPAAFICEKDPDYPDVCRAETDE</sequence>
<evidence type="ECO:0000313" key="2">
    <source>
        <dbReference type="Proteomes" id="UP001231649"/>
    </source>
</evidence>
<evidence type="ECO:0000313" key="1">
    <source>
        <dbReference type="EMBL" id="KAJ8709533.1"/>
    </source>
</evidence>
<reference evidence="1" key="1">
    <citation type="submission" date="2023-03" db="EMBL/GenBank/DDBJ databases">
        <title>Chromosome-level genomes of two armyworms, Mythimna separata and Mythimna loreyi, provide insights into the biosynthesis and reception of sex pheromones.</title>
        <authorList>
            <person name="Zhao H."/>
        </authorList>
    </citation>
    <scope>NUCLEOTIDE SEQUENCE</scope>
    <source>
        <strain evidence="1">BeijingLab</strain>
    </source>
</reference>
<organism evidence="1 2">
    <name type="scientific">Mythimna loreyi</name>
    <dbReference type="NCBI Taxonomy" id="667449"/>
    <lineage>
        <taxon>Eukaryota</taxon>
        <taxon>Metazoa</taxon>
        <taxon>Ecdysozoa</taxon>
        <taxon>Arthropoda</taxon>
        <taxon>Hexapoda</taxon>
        <taxon>Insecta</taxon>
        <taxon>Pterygota</taxon>
        <taxon>Neoptera</taxon>
        <taxon>Endopterygota</taxon>
        <taxon>Lepidoptera</taxon>
        <taxon>Glossata</taxon>
        <taxon>Ditrysia</taxon>
        <taxon>Noctuoidea</taxon>
        <taxon>Noctuidae</taxon>
        <taxon>Noctuinae</taxon>
        <taxon>Hadenini</taxon>
        <taxon>Mythimna</taxon>
    </lineage>
</organism>
<proteinExistence type="predicted"/>
<keyword evidence="2" id="KW-1185">Reference proteome</keyword>
<accession>A0ACC2Q7E4</accession>